<comment type="similarity">
    <text evidence="5">Belongs to the WD repeat cdt2 family.</text>
</comment>
<dbReference type="InterPro" id="IPR019775">
    <property type="entry name" value="WD40_repeat_CS"/>
</dbReference>
<dbReference type="InterPro" id="IPR051865">
    <property type="entry name" value="WD-repeat_CDT2_adapter"/>
</dbReference>
<dbReference type="InterPro" id="IPR036322">
    <property type="entry name" value="WD40_repeat_dom_sf"/>
</dbReference>
<accession>A0A0D2JGF3</accession>
<sequence>MAALTQAALLTSQRGPGLPPLGATAALACLAAARRRGFEPSRLQARVLRRLKARLRDSIVGNAAAPTPRQLGDSLVALSELGWQLNGDQLRSVASAAEAAATGGVGAVTTGICSGGEAGLLLVGYARARAIAAPGDRLEGPREERLAAPLFDAFAGAIVNVGGGASRVRSSAGNSSCGDSDDGSGGGGGGTEGGSNVPPDCPPGSGGASSDAGAQADAQDDAWAAQAAAVLEALSSLPCAPNLIEAPERQAALEALLDLLQHRMRRLGGRELAAAAAALDRIGIDPWDGWAAELHTALAADGGERMQQLTGHAAVTLLCALPRLGPAPPEGLLAGLCRAASGRLQECSARQLAAAPVALLALRHRPPRYWLDAYWVAAAGADWEGFCGASLGLYQGLSVHGAGAGVIAVDPASQPCPPFALAFSKVLHGSKLLAVADEEGWICVVDTAAERLPSSLHMDASCEPKAKWLAHQNTIYDIAWAKNDTLLYTAAGDHLVGVWDTHTAALRCHCKGHAGSVKAVATHAAQPDVLASGARDGAVMLWDLRAPTRWSARRQRNTLDPAARVDVAAGGARGGGGVAAARTQLRRSVTALAFLPGGASLAAGSDMDGVAADTTLLPVRLYGHNGEVTSVAWCPSDGCQLATASDDGTVRVWALGAGRGAAAEGHAAAAGAVSREERRAADRAAAAAAQVEGRAAEGARGGSARGTTRARRAAAREFVRTAAGRSGGLAADGGTVAATAAAPPATPGSGAAGARPLRQALITERLPTLQPPARRQVPEAVPPHAAAAAATAPTTAPEAAAAGGPGAAAAGSTPPAPRERLSRLGGLTPLAWAWSGQHQDTHHHHQQQQRPEQQRGAEPGVGPSGSPPVCPQHPFGCRCRSGGDEFLVFEDPSGGALDGGELQGGAGARPGRAGGSDCGGALQRALSFDTSLMEPSATQQEDRPPEQAGGPRADGGGDREGEPEAGSSGGGQQEGQQRGQRRRRGACGEAGDERCAPQLAPPPRHGRSCLGRSTTFGFPDMERSGSPSRDSWPAVQNSGSGGGGGGCEHVRPGHASQQQQQQEQQQQQQQQLGKWHGSSETGQLRQQQQHPCAHLLELSGSFRSGDENAPQPPAPSLPPRSPIPPTQQQQQQQQQQQHGLLAGLLPLPLFSHGGSTAPLSGGERRGGGNAEEQQQQQQQQAGQQGEQHRQRPMGESSRQPARSAQQCGGEQGPSVEIGSGDEQGPEEEEERGCLRAPKRQRKLSELWPAPLAVEDQSSRFEAL</sequence>
<dbReference type="Gene3D" id="2.130.10.10">
    <property type="entry name" value="YVTN repeat-like/Quinoprotein amine dehydrogenase"/>
    <property type="match status" value="2"/>
</dbReference>
<dbReference type="KEGG" id="mng:MNEG_9460"/>
<dbReference type="InterPro" id="IPR001680">
    <property type="entry name" value="WD40_rpt"/>
</dbReference>
<feature type="compositionally biased region" description="Gly residues" evidence="7">
    <location>
        <begin position="896"/>
        <end position="918"/>
    </location>
</feature>
<evidence type="ECO:0000313" key="8">
    <source>
        <dbReference type="EMBL" id="KIY98502.1"/>
    </source>
</evidence>
<feature type="compositionally biased region" description="Low complexity" evidence="7">
    <location>
        <begin position="208"/>
        <end position="219"/>
    </location>
</feature>
<dbReference type="AlphaFoldDB" id="A0A0D2JGF3"/>
<evidence type="ECO:0000256" key="2">
    <source>
        <dbReference type="ARBA" id="ARBA00022574"/>
    </source>
</evidence>
<feature type="compositionally biased region" description="Low complexity" evidence="7">
    <location>
        <begin position="1126"/>
        <end position="1149"/>
    </location>
</feature>
<dbReference type="GeneID" id="25742335"/>
<evidence type="ECO:0000256" key="7">
    <source>
        <dbReference type="SAM" id="MobiDB-lite"/>
    </source>
</evidence>
<dbReference type="PROSITE" id="PS50294">
    <property type="entry name" value="WD_REPEATS_REGION"/>
    <property type="match status" value="3"/>
</dbReference>
<protein>
    <submittedName>
        <fullName evidence="8">Putative Denticleless protein</fullName>
    </submittedName>
</protein>
<dbReference type="Pfam" id="PF00400">
    <property type="entry name" value="WD40"/>
    <property type="match status" value="3"/>
</dbReference>
<feature type="compositionally biased region" description="Polar residues" evidence="7">
    <location>
        <begin position="1078"/>
        <end position="1090"/>
    </location>
</feature>
<dbReference type="STRING" id="145388.A0A0D2JGF3"/>
<name>A0A0D2JGF3_9CHLO</name>
<evidence type="ECO:0000256" key="6">
    <source>
        <dbReference type="PROSITE-ProRule" id="PRU00221"/>
    </source>
</evidence>
<proteinExistence type="inferred from homology"/>
<dbReference type="PANTHER" id="PTHR22852">
    <property type="entry name" value="LETHAL 2 DENTICLELESS PROTEIN RETINOIC ACID-REGULATED NUCLEAR MATRIX-ASSOCIATED PROTEIN"/>
    <property type="match status" value="1"/>
</dbReference>
<feature type="compositionally biased region" description="Low complexity" evidence="7">
    <location>
        <begin position="1057"/>
        <end position="1071"/>
    </location>
</feature>
<dbReference type="Proteomes" id="UP000054498">
    <property type="component" value="Unassembled WGS sequence"/>
</dbReference>
<gene>
    <name evidence="8" type="ORF">MNEG_9460</name>
</gene>
<feature type="region of interest" description="Disordered" evidence="7">
    <location>
        <begin position="890"/>
        <end position="921"/>
    </location>
</feature>
<evidence type="ECO:0000256" key="5">
    <source>
        <dbReference type="ARBA" id="ARBA00038344"/>
    </source>
</evidence>
<dbReference type="GO" id="GO:0005634">
    <property type="term" value="C:nucleus"/>
    <property type="evidence" value="ECO:0007669"/>
    <property type="project" value="TreeGrafter"/>
</dbReference>
<feature type="compositionally biased region" description="Pro residues" evidence="7">
    <location>
        <begin position="1110"/>
        <end position="1125"/>
    </location>
</feature>
<organism evidence="8 9">
    <name type="scientific">Monoraphidium neglectum</name>
    <dbReference type="NCBI Taxonomy" id="145388"/>
    <lineage>
        <taxon>Eukaryota</taxon>
        <taxon>Viridiplantae</taxon>
        <taxon>Chlorophyta</taxon>
        <taxon>core chlorophytes</taxon>
        <taxon>Chlorophyceae</taxon>
        <taxon>CS clade</taxon>
        <taxon>Sphaeropleales</taxon>
        <taxon>Selenastraceae</taxon>
        <taxon>Monoraphidium</taxon>
    </lineage>
</organism>
<keyword evidence="9" id="KW-1185">Reference proteome</keyword>
<reference evidence="8 9" key="1">
    <citation type="journal article" date="2013" name="BMC Genomics">
        <title>Reconstruction of the lipid metabolism for the microalga Monoraphidium neglectum from its genome sequence reveals characteristics suitable for biofuel production.</title>
        <authorList>
            <person name="Bogen C."/>
            <person name="Al-Dilaimi A."/>
            <person name="Albersmeier A."/>
            <person name="Wichmann J."/>
            <person name="Grundmann M."/>
            <person name="Rupp O."/>
            <person name="Lauersen K.J."/>
            <person name="Blifernez-Klassen O."/>
            <person name="Kalinowski J."/>
            <person name="Goesmann A."/>
            <person name="Mussgnug J.H."/>
            <person name="Kruse O."/>
        </authorList>
    </citation>
    <scope>NUCLEOTIDE SEQUENCE [LARGE SCALE GENOMIC DNA]</scope>
    <source>
        <strain evidence="8 9">SAG 48.87</strain>
    </source>
</reference>
<feature type="repeat" description="WD" evidence="6">
    <location>
        <begin position="510"/>
        <end position="545"/>
    </location>
</feature>
<dbReference type="RefSeq" id="XP_013897522.1">
    <property type="nucleotide sequence ID" value="XM_014042068.1"/>
</dbReference>
<dbReference type="SUPFAM" id="SSF50978">
    <property type="entry name" value="WD40 repeat-like"/>
    <property type="match status" value="1"/>
</dbReference>
<evidence type="ECO:0000256" key="4">
    <source>
        <dbReference type="ARBA" id="ARBA00022786"/>
    </source>
</evidence>
<feature type="compositionally biased region" description="Low complexity" evidence="7">
    <location>
        <begin position="169"/>
        <end position="178"/>
    </location>
</feature>
<comment type="pathway">
    <text evidence="1">Protein modification; protein ubiquitination.</text>
</comment>
<dbReference type="PROSITE" id="PS00678">
    <property type="entry name" value="WD_REPEATS_1"/>
    <property type="match status" value="1"/>
</dbReference>
<feature type="region of interest" description="Disordered" evidence="7">
    <location>
        <begin position="693"/>
        <end position="713"/>
    </location>
</feature>
<dbReference type="OrthoDB" id="2096344at2759"/>
<feature type="region of interest" description="Disordered" evidence="7">
    <location>
        <begin position="933"/>
        <end position="1263"/>
    </location>
</feature>
<dbReference type="SMART" id="SM00320">
    <property type="entry name" value="WD40"/>
    <property type="match status" value="3"/>
</dbReference>
<dbReference type="InterPro" id="IPR015943">
    <property type="entry name" value="WD40/YVTN_repeat-like_dom_sf"/>
</dbReference>
<dbReference type="EMBL" id="KK102164">
    <property type="protein sequence ID" value="KIY98502.1"/>
    <property type="molecule type" value="Genomic_DNA"/>
</dbReference>
<feature type="compositionally biased region" description="Polar residues" evidence="7">
    <location>
        <begin position="1025"/>
        <end position="1037"/>
    </location>
</feature>
<keyword evidence="2 6" id="KW-0853">WD repeat</keyword>
<feature type="region of interest" description="Disordered" evidence="7">
    <location>
        <begin position="836"/>
        <end position="869"/>
    </location>
</feature>
<feature type="compositionally biased region" description="Polar residues" evidence="7">
    <location>
        <begin position="1196"/>
        <end position="1208"/>
    </location>
</feature>
<feature type="compositionally biased region" description="Gly residues" evidence="7">
    <location>
        <begin position="183"/>
        <end position="193"/>
    </location>
</feature>
<feature type="repeat" description="WD" evidence="6">
    <location>
        <begin position="621"/>
        <end position="663"/>
    </location>
</feature>
<evidence type="ECO:0000313" key="9">
    <source>
        <dbReference type="Proteomes" id="UP000054498"/>
    </source>
</evidence>
<feature type="compositionally biased region" description="Low complexity" evidence="7">
    <location>
        <begin position="778"/>
        <end position="813"/>
    </location>
</feature>
<feature type="repeat" description="WD" evidence="6">
    <location>
        <begin position="468"/>
        <end position="500"/>
    </location>
</feature>
<dbReference type="GO" id="GO:0030674">
    <property type="term" value="F:protein-macromolecule adaptor activity"/>
    <property type="evidence" value="ECO:0007669"/>
    <property type="project" value="TreeGrafter"/>
</dbReference>
<evidence type="ECO:0000256" key="3">
    <source>
        <dbReference type="ARBA" id="ARBA00022737"/>
    </source>
</evidence>
<feature type="region of interest" description="Disordered" evidence="7">
    <location>
        <begin position="766"/>
        <end position="822"/>
    </location>
</feature>
<dbReference type="PANTHER" id="PTHR22852:SF0">
    <property type="entry name" value="DENTICLELESS PROTEIN HOMOLOG"/>
    <property type="match status" value="1"/>
</dbReference>
<keyword evidence="3" id="KW-0677">Repeat</keyword>
<evidence type="ECO:0000256" key="1">
    <source>
        <dbReference type="ARBA" id="ARBA00004906"/>
    </source>
</evidence>
<dbReference type="PROSITE" id="PS50082">
    <property type="entry name" value="WD_REPEATS_2"/>
    <property type="match status" value="3"/>
</dbReference>
<feature type="region of interest" description="Disordered" evidence="7">
    <location>
        <begin position="169"/>
        <end position="219"/>
    </location>
</feature>
<feature type="compositionally biased region" description="Low complexity" evidence="7">
    <location>
        <begin position="1170"/>
        <end position="1185"/>
    </location>
</feature>
<keyword evidence="4" id="KW-0833">Ubl conjugation pathway</keyword>
<dbReference type="GO" id="GO:0043161">
    <property type="term" value="P:proteasome-mediated ubiquitin-dependent protein catabolic process"/>
    <property type="evidence" value="ECO:0007669"/>
    <property type="project" value="TreeGrafter"/>
</dbReference>